<comment type="caution">
    <text evidence="1">The sequence shown here is derived from an EMBL/GenBank/DDBJ whole genome shotgun (WGS) entry which is preliminary data.</text>
</comment>
<dbReference type="AlphaFoldDB" id="X1VUQ1"/>
<evidence type="ECO:0000313" key="1">
    <source>
        <dbReference type="EMBL" id="GAJ21416.1"/>
    </source>
</evidence>
<proteinExistence type="predicted"/>
<dbReference type="InterPro" id="IPR035966">
    <property type="entry name" value="PKF_sf"/>
</dbReference>
<feature type="non-terminal residue" evidence="1">
    <location>
        <position position="1"/>
    </location>
</feature>
<name>X1VUQ1_9ZZZZ</name>
<accession>X1VUQ1</accession>
<dbReference type="GO" id="GO:0003872">
    <property type="term" value="F:6-phosphofructokinase activity"/>
    <property type="evidence" value="ECO:0007669"/>
    <property type="project" value="InterPro"/>
</dbReference>
<gene>
    <name evidence="1" type="ORF">S12H4_55459</name>
</gene>
<reference evidence="1" key="1">
    <citation type="journal article" date="2014" name="Front. Microbiol.">
        <title>High frequency of phylogenetically diverse reductive dehalogenase-homologous genes in deep subseafloor sedimentary metagenomes.</title>
        <authorList>
            <person name="Kawai M."/>
            <person name="Futagami T."/>
            <person name="Toyoda A."/>
            <person name="Takaki Y."/>
            <person name="Nishi S."/>
            <person name="Hori S."/>
            <person name="Arai W."/>
            <person name="Tsubouchi T."/>
            <person name="Morono Y."/>
            <person name="Uchiyama I."/>
            <person name="Ito T."/>
            <person name="Fujiyama A."/>
            <person name="Inagaki F."/>
            <person name="Takami H."/>
        </authorList>
    </citation>
    <scope>NUCLEOTIDE SEQUENCE</scope>
    <source>
        <strain evidence="1">Expedition CK06-06</strain>
    </source>
</reference>
<organism evidence="1">
    <name type="scientific">marine sediment metagenome</name>
    <dbReference type="NCBI Taxonomy" id="412755"/>
    <lineage>
        <taxon>unclassified sequences</taxon>
        <taxon>metagenomes</taxon>
        <taxon>ecological metagenomes</taxon>
    </lineage>
</organism>
<dbReference type="EMBL" id="BARW01035580">
    <property type="protein sequence ID" value="GAJ21416.1"/>
    <property type="molecule type" value="Genomic_DNA"/>
</dbReference>
<sequence length="52" mass="6089">HVANLKKEMPDEFINDDGNDVTEEFLEWARPLIKPGLPEYARLKRVPVKKKL</sequence>
<dbReference type="Gene3D" id="3.40.50.460">
    <property type="entry name" value="Phosphofructokinase domain"/>
    <property type="match status" value="1"/>
</dbReference>
<protein>
    <submittedName>
        <fullName evidence="1">Uncharacterized protein</fullName>
    </submittedName>
</protein>